<feature type="compositionally biased region" description="Polar residues" evidence="3">
    <location>
        <begin position="12"/>
        <end position="29"/>
    </location>
</feature>
<dbReference type="GO" id="GO:0022857">
    <property type="term" value="F:transmembrane transporter activity"/>
    <property type="evidence" value="ECO:0007669"/>
    <property type="project" value="InterPro"/>
</dbReference>
<organism evidence="6 7">
    <name type="scientific">Lineolata rhizophorae</name>
    <dbReference type="NCBI Taxonomy" id="578093"/>
    <lineage>
        <taxon>Eukaryota</taxon>
        <taxon>Fungi</taxon>
        <taxon>Dikarya</taxon>
        <taxon>Ascomycota</taxon>
        <taxon>Pezizomycotina</taxon>
        <taxon>Dothideomycetes</taxon>
        <taxon>Dothideomycetes incertae sedis</taxon>
        <taxon>Lineolatales</taxon>
        <taxon>Lineolataceae</taxon>
        <taxon>Lineolata</taxon>
    </lineage>
</organism>
<reference evidence="6" key="1">
    <citation type="journal article" date="2020" name="Stud. Mycol.">
        <title>101 Dothideomycetes genomes: a test case for predicting lifestyles and emergence of pathogens.</title>
        <authorList>
            <person name="Haridas S."/>
            <person name="Albert R."/>
            <person name="Binder M."/>
            <person name="Bloem J."/>
            <person name="Labutti K."/>
            <person name="Salamov A."/>
            <person name="Andreopoulos B."/>
            <person name="Baker S."/>
            <person name="Barry K."/>
            <person name="Bills G."/>
            <person name="Bluhm B."/>
            <person name="Cannon C."/>
            <person name="Castanera R."/>
            <person name="Culley D."/>
            <person name="Daum C."/>
            <person name="Ezra D."/>
            <person name="Gonzalez J."/>
            <person name="Henrissat B."/>
            <person name="Kuo A."/>
            <person name="Liang C."/>
            <person name="Lipzen A."/>
            <person name="Lutzoni F."/>
            <person name="Magnuson J."/>
            <person name="Mondo S."/>
            <person name="Nolan M."/>
            <person name="Ohm R."/>
            <person name="Pangilinan J."/>
            <person name="Park H.-J."/>
            <person name="Ramirez L."/>
            <person name="Alfaro M."/>
            <person name="Sun H."/>
            <person name="Tritt A."/>
            <person name="Yoshinaga Y."/>
            <person name="Zwiers L.-H."/>
            <person name="Turgeon B."/>
            <person name="Goodwin S."/>
            <person name="Spatafora J."/>
            <person name="Crous P."/>
            <person name="Grigoriev I."/>
        </authorList>
    </citation>
    <scope>NUCLEOTIDE SEQUENCE</scope>
    <source>
        <strain evidence="6">ATCC 16933</strain>
    </source>
</reference>
<dbReference type="Pfam" id="PF07690">
    <property type="entry name" value="MFS_1"/>
    <property type="match status" value="1"/>
</dbReference>
<dbReference type="Proteomes" id="UP000799766">
    <property type="component" value="Unassembled WGS sequence"/>
</dbReference>
<feature type="transmembrane region" description="Helical" evidence="4">
    <location>
        <begin position="183"/>
        <end position="203"/>
    </location>
</feature>
<dbReference type="AlphaFoldDB" id="A0A6A6P3X1"/>
<protein>
    <submittedName>
        <fullName evidence="6">Major facilitator superfamily domain-containing protein</fullName>
    </submittedName>
</protein>
<feature type="transmembrane region" description="Helical" evidence="4">
    <location>
        <begin position="155"/>
        <end position="176"/>
    </location>
</feature>
<dbReference type="Gene3D" id="1.20.1250.20">
    <property type="entry name" value="MFS general substrate transporter like domains"/>
    <property type="match status" value="2"/>
</dbReference>
<dbReference type="PANTHER" id="PTHR11360:SF281">
    <property type="entry name" value="ASPYRIDONES EFFLUX PROTEIN APDF-RELATED"/>
    <property type="match status" value="1"/>
</dbReference>
<comment type="subcellular location">
    <subcellularLocation>
        <location evidence="1">Membrane</location>
        <topology evidence="1">Multi-pass membrane protein</topology>
    </subcellularLocation>
</comment>
<accession>A0A6A6P3X1</accession>
<feature type="transmembrane region" description="Helical" evidence="4">
    <location>
        <begin position="215"/>
        <end position="235"/>
    </location>
</feature>
<feature type="transmembrane region" description="Helical" evidence="4">
    <location>
        <begin position="381"/>
        <end position="400"/>
    </location>
</feature>
<name>A0A6A6P3X1_9PEZI</name>
<feature type="transmembrane region" description="Helical" evidence="4">
    <location>
        <begin position="412"/>
        <end position="431"/>
    </location>
</feature>
<feature type="transmembrane region" description="Helical" evidence="4">
    <location>
        <begin position="130"/>
        <end position="149"/>
    </location>
</feature>
<gene>
    <name evidence="6" type="ORF">BDY21DRAFT_378488</name>
</gene>
<dbReference type="SUPFAM" id="SSF103473">
    <property type="entry name" value="MFS general substrate transporter"/>
    <property type="match status" value="1"/>
</dbReference>
<feature type="transmembrane region" description="Helical" evidence="4">
    <location>
        <begin position="255"/>
        <end position="278"/>
    </location>
</feature>
<feature type="transmembrane region" description="Helical" evidence="4">
    <location>
        <begin position="55"/>
        <end position="76"/>
    </location>
</feature>
<feature type="domain" description="Major facilitator superfamily (MFS) profile" evidence="5">
    <location>
        <begin position="55"/>
        <end position="436"/>
    </location>
</feature>
<dbReference type="GO" id="GO:0016020">
    <property type="term" value="C:membrane"/>
    <property type="evidence" value="ECO:0007669"/>
    <property type="project" value="UniProtKB-SubCell"/>
</dbReference>
<evidence type="ECO:0000259" key="5">
    <source>
        <dbReference type="PROSITE" id="PS50850"/>
    </source>
</evidence>
<proteinExistence type="inferred from homology"/>
<feature type="transmembrane region" description="Helical" evidence="4">
    <location>
        <begin position="346"/>
        <end position="369"/>
    </location>
</feature>
<evidence type="ECO:0000256" key="2">
    <source>
        <dbReference type="ARBA" id="ARBA00006727"/>
    </source>
</evidence>
<dbReference type="InterPro" id="IPR011701">
    <property type="entry name" value="MFS"/>
</dbReference>
<dbReference type="OrthoDB" id="5667at2759"/>
<feature type="transmembrane region" description="Helical" evidence="4">
    <location>
        <begin position="321"/>
        <end position="340"/>
    </location>
</feature>
<evidence type="ECO:0000256" key="3">
    <source>
        <dbReference type="SAM" id="MobiDB-lite"/>
    </source>
</evidence>
<keyword evidence="4" id="KW-0812">Transmembrane</keyword>
<dbReference type="InterPro" id="IPR050327">
    <property type="entry name" value="Proton-linked_MCT"/>
</dbReference>
<dbReference type="PANTHER" id="PTHR11360">
    <property type="entry name" value="MONOCARBOXYLATE TRANSPORTER"/>
    <property type="match status" value="1"/>
</dbReference>
<keyword evidence="7" id="KW-1185">Reference proteome</keyword>
<evidence type="ECO:0000256" key="4">
    <source>
        <dbReference type="SAM" id="Phobius"/>
    </source>
</evidence>
<keyword evidence="4" id="KW-1133">Transmembrane helix</keyword>
<feature type="transmembrane region" description="Helical" evidence="4">
    <location>
        <begin position="96"/>
        <end position="118"/>
    </location>
</feature>
<dbReference type="InterPro" id="IPR020846">
    <property type="entry name" value="MFS_dom"/>
</dbReference>
<comment type="similarity">
    <text evidence="2">Belongs to the major facilitator superfamily. Monocarboxylate porter (TC 2.A.1.13) family.</text>
</comment>
<dbReference type="InterPro" id="IPR036259">
    <property type="entry name" value="MFS_trans_sf"/>
</dbReference>
<feature type="transmembrane region" description="Helical" evidence="4">
    <location>
        <begin position="290"/>
        <end position="309"/>
    </location>
</feature>
<dbReference type="CDD" id="cd17352">
    <property type="entry name" value="MFS_MCT_SLC16"/>
    <property type="match status" value="1"/>
</dbReference>
<evidence type="ECO:0000313" key="7">
    <source>
        <dbReference type="Proteomes" id="UP000799766"/>
    </source>
</evidence>
<evidence type="ECO:0000256" key="1">
    <source>
        <dbReference type="ARBA" id="ARBA00004141"/>
    </source>
</evidence>
<feature type="region of interest" description="Disordered" evidence="3">
    <location>
        <begin position="1"/>
        <end position="47"/>
    </location>
</feature>
<evidence type="ECO:0000313" key="6">
    <source>
        <dbReference type="EMBL" id="KAF2458730.1"/>
    </source>
</evidence>
<sequence>MAAEDQSVKDSGPNTSDDQYAPTPQNESAESGALANEKGLGTSTEEDFPDGGARAWLVAIGSSLVLMATFGYINSFGIYQAYYEANQLSGHSPSSISWIGSVQVFFVFGGALFGGPLFDRFGAKIIRPAAIVYVFSIMMTSLCTKYWQFMLAQGILGGISNGMTMAPSMAATSQYFNKKRGAAMGISIAGSSIGGVIFPIALGRMLDYTSLSFGWSVRIVGFLAFAILAFATMVIKARLPPRKDQFFLPRAFKNVTYDVLTAAVFLGFIGMLTPIFYLPVYAVSHDMSTLLAFYLAAILNGASFFGRVIPGILADKFGRCNSLAAALFSSGILSFCWTQCTTNASIIVFAAFFGFCTGAIISSAAVALVSCSEDPKNMGTYMGMGMGIASISALVGPPVNGAFLDHYGNFDAMAWFSGALCLAGGAAVIVAKSVSPQGVLALT</sequence>
<dbReference type="EMBL" id="MU001677">
    <property type="protein sequence ID" value="KAF2458730.1"/>
    <property type="molecule type" value="Genomic_DNA"/>
</dbReference>
<dbReference type="PROSITE" id="PS50850">
    <property type="entry name" value="MFS"/>
    <property type="match status" value="1"/>
</dbReference>
<keyword evidence="4" id="KW-0472">Membrane</keyword>